<accession>A0ABV8QTS5</accession>
<gene>
    <name evidence="1" type="ORF">ACFOWM_12265</name>
</gene>
<dbReference type="RefSeq" id="WP_379710552.1">
    <property type="nucleotide sequence ID" value="NZ_JBHSCZ010000003.1"/>
</dbReference>
<name>A0ABV8QTS5_9BACT</name>
<proteinExistence type="predicted"/>
<dbReference type="Proteomes" id="UP001595907">
    <property type="component" value="Unassembled WGS sequence"/>
</dbReference>
<evidence type="ECO:0000313" key="1">
    <source>
        <dbReference type="EMBL" id="MFC4263660.1"/>
    </source>
</evidence>
<sequence length="119" mass="13707">MKYKNVNQDDYFQSSNLYINGEVAGRVTNEQVGTILLLDKKNTLFKTDSVFIKKNPLGTVYFDVVKTNYVKNTTLEYRSGDTIIIYNKVNKFTIDGNKAKKIIEKLDNTLKQIDTILKE</sequence>
<keyword evidence="2" id="KW-1185">Reference proteome</keyword>
<evidence type="ECO:0000313" key="2">
    <source>
        <dbReference type="Proteomes" id="UP001595907"/>
    </source>
</evidence>
<reference evidence="2" key="1">
    <citation type="journal article" date="2019" name="Int. J. Syst. Evol. Microbiol.">
        <title>The Global Catalogue of Microorganisms (GCM) 10K type strain sequencing project: providing services to taxonomists for standard genome sequencing and annotation.</title>
        <authorList>
            <consortium name="The Broad Institute Genomics Platform"/>
            <consortium name="The Broad Institute Genome Sequencing Center for Infectious Disease"/>
            <person name="Wu L."/>
            <person name="Ma J."/>
        </authorList>
    </citation>
    <scope>NUCLEOTIDE SEQUENCE [LARGE SCALE GENOMIC DNA]</scope>
    <source>
        <strain evidence="2">CECT 8289</strain>
    </source>
</reference>
<dbReference type="EMBL" id="JBHSCZ010000003">
    <property type="protein sequence ID" value="MFC4263660.1"/>
    <property type="molecule type" value="Genomic_DNA"/>
</dbReference>
<organism evidence="1 2">
    <name type="scientific">Ferruginibacter yonginensis</name>
    <dbReference type="NCBI Taxonomy" id="1310416"/>
    <lineage>
        <taxon>Bacteria</taxon>
        <taxon>Pseudomonadati</taxon>
        <taxon>Bacteroidota</taxon>
        <taxon>Chitinophagia</taxon>
        <taxon>Chitinophagales</taxon>
        <taxon>Chitinophagaceae</taxon>
        <taxon>Ferruginibacter</taxon>
    </lineage>
</organism>
<protein>
    <submittedName>
        <fullName evidence="1">Uncharacterized protein</fullName>
    </submittedName>
</protein>
<comment type="caution">
    <text evidence="1">The sequence shown here is derived from an EMBL/GenBank/DDBJ whole genome shotgun (WGS) entry which is preliminary data.</text>
</comment>